<dbReference type="PANTHER" id="PTHR32063:SF13">
    <property type="entry name" value="MULTIDRUG EFFLUX PUMP SUBUNIT ACRB-RELATED"/>
    <property type="match status" value="1"/>
</dbReference>
<evidence type="ECO:0000256" key="8">
    <source>
        <dbReference type="ARBA" id="ARBA00023136"/>
    </source>
</evidence>
<sequence>MARFFIDRPIFAWVLAIIVMLAGVLAIFTLPIAQYPSIAPPAIAVTANYPGASAKTLEDTVTQVIEQKMKGLDRLSYMASTSESSGSVTITLTFENGTNPDTAQVQVQNKLALATALLPQEVQQQGVTVTKSATNFLNVLAFTSEDGSMNGSDLSDYVAANVQDAISRVEGVGDTTLFGAQYAMRVWLDPDKLANFNLTPIDVKNAISAQNAQVSAGQLGGLPATSNQQINATITSQTRLKTAKEFEDILLRTQTDGSQVRLRDVARIELGQESYSTVGRYNGKPAAGLAIKLATGANALDTVKAIDARVDELAKFFPPGMKVQKPYDTTPFVRISIEEVVRTLIEAVVLVFLVMYLFLQNFRATLIPTIAVPVVLLGTFGVLSAFGYSINTLTMFAMVLAIGLLVDDAIVVVENVERVMTEEGLSPKEATRKSMDQITGALVGVALVLAAVFVPMAFFSGSTGVIYRQFSITIVSAMTLSVLVALVLTPALCATLLKPVAKGHAMASTGFFGWFNRSFDRGNGRYQGVVRHMLGKGWRYMIVYAVLLAAVVFGFMKLPVGFLPDEDQGTLFVLIQTPPGATAARTNDVILQVEHHFLEDQKDAVAGVFAVSGFSFAGSGQNTGFAFVKLKPWDERKGDALSVSGVSAKAGAFFATIRDAKVFAFAPPAVSELGNATGFDVMLQDQANLGHAALMQARNQLLGELSKDKRLVAVRPNGMEDTPEFRLEIDPHKAGALGLSMSDINDTFSAAWGSSYVNDFIDKGRVKKVMLQADAKYRMLPEDIDRWYVRNSAGTMVPFTSFAKASWSSGSPRLERYNGVPSVEILGMAMPGAASSGEALAIVEAAIAKLPPGIGYEWTGLSRQEKASSGQTGLLYTLSILIVFLCLAALYESWAIPFSVIMVVPLGVFGALLGAMLTWKMNDVYFQVGLLTTIGLASKNAILIVEFAKDLYEEGMGLIEAALAAVRMRLRPILMTSLAFILGVLPMVLGSGAGAGAQHALGTAVIGGMLSGTILAIFFVPLFFVLVMGLFNKRKPAEPGAAAHHGQPAAAASEGV</sequence>
<gene>
    <name evidence="10" type="ORF">J2W36_004869</name>
</gene>
<feature type="transmembrane region" description="Helical" evidence="9">
    <location>
        <begin position="1009"/>
        <end position="1031"/>
    </location>
</feature>
<feature type="transmembrane region" description="Helical" evidence="9">
    <location>
        <begin position="396"/>
        <end position="416"/>
    </location>
</feature>
<dbReference type="Gene3D" id="3.30.70.1430">
    <property type="entry name" value="Multidrug efflux transporter AcrB pore domain"/>
    <property type="match status" value="2"/>
</dbReference>
<dbReference type="RefSeq" id="WP_307692324.1">
    <property type="nucleotide sequence ID" value="NZ_JAUSRO010000019.1"/>
</dbReference>
<comment type="caution">
    <text evidence="10">The sequence shown here is derived from an EMBL/GenBank/DDBJ whole genome shotgun (WGS) entry which is preliminary data.</text>
</comment>
<keyword evidence="11" id="KW-1185">Reference proteome</keyword>
<evidence type="ECO:0000256" key="4">
    <source>
        <dbReference type="ARBA" id="ARBA00022475"/>
    </source>
</evidence>
<dbReference type="EMBL" id="JAUSRO010000019">
    <property type="protein sequence ID" value="MDP9902592.1"/>
    <property type="molecule type" value="Genomic_DNA"/>
</dbReference>
<feature type="transmembrane region" description="Helical" evidence="9">
    <location>
        <begin position="969"/>
        <end position="989"/>
    </location>
</feature>
<feature type="transmembrane region" description="Helical" evidence="9">
    <location>
        <begin position="873"/>
        <end position="891"/>
    </location>
</feature>
<feature type="transmembrane region" description="Helical" evidence="9">
    <location>
        <begin position="340"/>
        <end position="359"/>
    </location>
</feature>
<feature type="transmembrane region" description="Helical" evidence="9">
    <location>
        <begin position="470"/>
        <end position="497"/>
    </location>
</feature>
<evidence type="ECO:0000256" key="9">
    <source>
        <dbReference type="RuleBase" id="RU364070"/>
    </source>
</evidence>
<feature type="transmembrane region" description="Helical" evidence="9">
    <location>
        <begin position="12"/>
        <end position="33"/>
    </location>
</feature>
<dbReference type="PANTHER" id="PTHR32063">
    <property type="match status" value="1"/>
</dbReference>
<proteinExistence type="inferred from homology"/>
<evidence type="ECO:0000256" key="7">
    <source>
        <dbReference type="ARBA" id="ARBA00022989"/>
    </source>
</evidence>
<comment type="subcellular location">
    <subcellularLocation>
        <location evidence="1 9">Cell inner membrane</location>
        <topology evidence="1 9">Multi-pass membrane protein</topology>
    </subcellularLocation>
</comment>
<evidence type="ECO:0000256" key="6">
    <source>
        <dbReference type="ARBA" id="ARBA00022692"/>
    </source>
</evidence>
<evidence type="ECO:0000256" key="2">
    <source>
        <dbReference type="ARBA" id="ARBA00010942"/>
    </source>
</evidence>
<accession>A0ABT9SE09</accession>
<dbReference type="InterPro" id="IPR001036">
    <property type="entry name" value="Acrflvin-R"/>
</dbReference>
<dbReference type="Proteomes" id="UP001226867">
    <property type="component" value="Unassembled WGS sequence"/>
</dbReference>
<dbReference type="SUPFAM" id="SSF82693">
    <property type="entry name" value="Multidrug efflux transporter AcrB pore domain, PN1, PN2, PC1 and PC2 subdomains"/>
    <property type="match status" value="3"/>
</dbReference>
<comment type="caution">
    <text evidence="9">Lacks conserved residue(s) required for the propagation of feature annotation.</text>
</comment>
<protein>
    <recommendedName>
        <fullName evidence="9">Efflux pump membrane transporter</fullName>
    </recommendedName>
</protein>
<evidence type="ECO:0000313" key="10">
    <source>
        <dbReference type="EMBL" id="MDP9902592.1"/>
    </source>
</evidence>
<dbReference type="NCBIfam" id="TIGR00915">
    <property type="entry name" value="2A0602"/>
    <property type="match status" value="1"/>
</dbReference>
<keyword evidence="7 9" id="KW-1133">Transmembrane helix</keyword>
<organism evidence="10 11">
    <name type="scientific">Variovorax ginsengisoli</name>
    <dbReference type="NCBI Taxonomy" id="363844"/>
    <lineage>
        <taxon>Bacteria</taxon>
        <taxon>Pseudomonadati</taxon>
        <taxon>Pseudomonadota</taxon>
        <taxon>Betaproteobacteria</taxon>
        <taxon>Burkholderiales</taxon>
        <taxon>Comamonadaceae</taxon>
        <taxon>Variovorax</taxon>
    </lineage>
</organism>
<keyword evidence="6 9" id="KW-0812">Transmembrane</keyword>
<dbReference type="InterPro" id="IPR004764">
    <property type="entry name" value="MdtF-like"/>
</dbReference>
<reference evidence="10 11" key="1">
    <citation type="submission" date="2023-07" db="EMBL/GenBank/DDBJ databases">
        <title>Sorghum-associated microbial communities from plants grown in Nebraska, USA.</title>
        <authorList>
            <person name="Schachtman D."/>
        </authorList>
    </citation>
    <scope>NUCLEOTIDE SEQUENCE [LARGE SCALE GENOMIC DNA]</scope>
    <source>
        <strain evidence="10 11">DS1607</strain>
    </source>
</reference>
<evidence type="ECO:0000256" key="1">
    <source>
        <dbReference type="ARBA" id="ARBA00004429"/>
    </source>
</evidence>
<keyword evidence="3 9" id="KW-0813">Transport</keyword>
<dbReference type="Gene3D" id="1.20.1640.10">
    <property type="entry name" value="Multidrug efflux transporter AcrB transmembrane domain"/>
    <property type="match status" value="2"/>
</dbReference>
<dbReference type="SUPFAM" id="SSF82866">
    <property type="entry name" value="Multidrug efflux transporter AcrB transmembrane domain"/>
    <property type="match status" value="2"/>
</dbReference>
<feature type="transmembrane region" description="Helical" evidence="9">
    <location>
        <begin position="898"/>
        <end position="919"/>
    </location>
</feature>
<evidence type="ECO:0000313" key="11">
    <source>
        <dbReference type="Proteomes" id="UP001226867"/>
    </source>
</evidence>
<feature type="transmembrane region" description="Helical" evidence="9">
    <location>
        <begin position="541"/>
        <end position="563"/>
    </location>
</feature>
<dbReference type="PRINTS" id="PR00702">
    <property type="entry name" value="ACRIFLAVINRP"/>
</dbReference>
<keyword evidence="5 9" id="KW-0997">Cell inner membrane</keyword>
<dbReference type="SUPFAM" id="SSF82714">
    <property type="entry name" value="Multidrug efflux transporter AcrB TolC docking domain, DN and DC subdomains"/>
    <property type="match status" value="2"/>
</dbReference>
<dbReference type="InterPro" id="IPR027463">
    <property type="entry name" value="AcrB_DN_DC_subdom"/>
</dbReference>
<dbReference type="Gene3D" id="3.30.70.1320">
    <property type="entry name" value="Multidrug efflux transporter AcrB pore domain like"/>
    <property type="match status" value="1"/>
</dbReference>
<name>A0ABT9SE09_9BURK</name>
<keyword evidence="4" id="KW-1003">Cell membrane</keyword>
<feature type="transmembrane region" description="Helical" evidence="9">
    <location>
        <begin position="366"/>
        <end position="390"/>
    </location>
</feature>
<comment type="similarity">
    <text evidence="2 9">Belongs to the resistance-nodulation-cell division (RND) (TC 2.A.6) family.</text>
</comment>
<evidence type="ECO:0000256" key="3">
    <source>
        <dbReference type="ARBA" id="ARBA00022448"/>
    </source>
</evidence>
<keyword evidence="8 9" id="KW-0472">Membrane</keyword>
<dbReference type="Pfam" id="PF00873">
    <property type="entry name" value="ACR_tran"/>
    <property type="match status" value="1"/>
</dbReference>
<dbReference type="Gene3D" id="3.30.70.1440">
    <property type="entry name" value="Multidrug efflux transporter AcrB pore domain"/>
    <property type="match status" value="1"/>
</dbReference>
<dbReference type="Gene3D" id="3.30.2090.10">
    <property type="entry name" value="Multidrug efflux transporter AcrB TolC docking domain, DN and DC subdomains"/>
    <property type="match status" value="2"/>
</dbReference>
<dbReference type="NCBIfam" id="NF000282">
    <property type="entry name" value="RND_permease_1"/>
    <property type="match status" value="1"/>
</dbReference>
<feature type="transmembrane region" description="Helical" evidence="9">
    <location>
        <begin position="437"/>
        <end position="458"/>
    </location>
</feature>
<evidence type="ECO:0000256" key="5">
    <source>
        <dbReference type="ARBA" id="ARBA00022519"/>
    </source>
</evidence>